<feature type="binding site" evidence="3">
    <location>
        <position position="137"/>
    </location>
    <ligand>
        <name>a divalent metal cation</name>
        <dbReference type="ChEBI" id="CHEBI:60240"/>
        <label>1</label>
    </ligand>
</feature>
<dbReference type="AlphaFoldDB" id="A0A7W3JTG4"/>
<comment type="caution">
    <text evidence="5">The sequence shown here is derived from an EMBL/GenBank/DDBJ whole genome shotgun (WGS) entry which is preliminary data.</text>
</comment>
<dbReference type="Pfam" id="PF02126">
    <property type="entry name" value="PTE"/>
    <property type="match status" value="1"/>
</dbReference>
<evidence type="ECO:0000313" key="5">
    <source>
        <dbReference type="EMBL" id="MBA8828926.1"/>
    </source>
</evidence>
<feature type="binding site" evidence="3">
    <location>
        <position position="170"/>
    </location>
    <ligand>
        <name>a divalent metal cation</name>
        <dbReference type="ChEBI" id="CHEBI:60240"/>
        <label>2</label>
    </ligand>
</feature>
<feature type="binding site" evidence="3">
    <location>
        <position position="257"/>
    </location>
    <ligand>
        <name>a divalent metal cation</name>
        <dbReference type="ChEBI" id="CHEBI:60240"/>
        <label>1</label>
    </ligand>
</feature>
<feature type="binding site" evidence="3">
    <location>
        <position position="26"/>
    </location>
    <ligand>
        <name>a divalent metal cation</name>
        <dbReference type="ChEBI" id="CHEBI:60240"/>
        <label>1</label>
    </ligand>
</feature>
<dbReference type="Proteomes" id="UP000524237">
    <property type="component" value="Unassembled WGS sequence"/>
</dbReference>
<evidence type="ECO:0000313" key="6">
    <source>
        <dbReference type="Proteomes" id="UP000524237"/>
    </source>
</evidence>
<dbReference type="PANTHER" id="PTHR10819:SF3">
    <property type="entry name" value="PHOSPHOTRIESTERASE-RELATED PROTEIN"/>
    <property type="match status" value="1"/>
</dbReference>
<evidence type="ECO:0000256" key="3">
    <source>
        <dbReference type="PIRSR" id="PIRSR601559-52"/>
    </source>
</evidence>
<proteinExistence type="inferred from homology"/>
<name>A0A7W3JTG4_9MICO</name>
<feature type="binding site" evidence="3">
    <location>
        <position position="137"/>
    </location>
    <ligand>
        <name>a divalent metal cation</name>
        <dbReference type="ChEBI" id="CHEBI:60240"/>
        <label>2</label>
    </ligand>
</feature>
<gene>
    <name evidence="5" type="ORF">FB555_001024</name>
</gene>
<protein>
    <submittedName>
        <fullName evidence="5">Phosphotriesterase-related protein</fullName>
    </submittedName>
</protein>
<comment type="similarity">
    <text evidence="4">Belongs to the metallo-dependent hydrolases superfamily. Phosphotriesterase family.</text>
</comment>
<dbReference type="EMBL" id="JACGWU010000002">
    <property type="protein sequence ID" value="MBA8828926.1"/>
    <property type="molecule type" value="Genomic_DNA"/>
</dbReference>
<accession>A0A7W3JTG4</accession>
<keyword evidence="1 3" id="KW-0479">Metal-binding</keyword>
<dbReference type="SUPFAM" id="SSF51556">
    <property type="entry name" value="Metallo-dependent hydrolases"/>
    <property type="match status" value="1"/>
</dbReference>
<feature type="binding site" evidence="3">
    <location>
        <position position="24"/>
    </location>
    <ligand>
        <name>a divalent metal cation</name>
        <dbReference type="ChEBI" id="CHEBI:60240"/>
        <label>1</label>
    </ligand>
</feature>
<dbReference type="PANTHER" id="PTHR10819">
    <property type="entry name" value="PHOSPHOTRIESTERASE-RELATED"/>
    <property type="match status" value="1"/>
</dbReference>
<feature type="binding site" evidence="3">
    <location>
        <position position="199"/>
    </location>
    <ligand>
        <name>a divalent metal cation</name>
        <dbReference type="ChEBI" id="CHEBI:60240"/>
        <label>2</label>
    </ligand>
</feature>
<evidence type="ECO:0000256" key="2">
    <source>
        <dbReference type="ARBA" id="ARBA00022801"/>
    </source>
</evidence>
<evidence type="ECO:0000256" key="4">
    <source>
        <dbReference type="PROSITE-ProRule" id="PRU00679"/>
    </source>
</evidence>
<dbReference type="InterPro" id="IPR001559">
    <property type="entry name" value="Phosphotriesterase"/>
</dbReference>
<dbReference type="InterPro" id="IPR032466">
    <property type="entry name" value="Metal_Hydrolase"/>
</dbReference>
<comment type="cofactor">
    <cofactor evidence="3">
        <name>a divalent metal cation</name>
        <dbReference type="ChEBI" id="CHEBI:60240"/>
    </cofactor>
    <text evidence="3">Binds 2 divalent metal cations per subunit.</text>
</comment>
<dbReference type="PROSITE" id="PS51347">
    <property type="entry name" value="PHOSPHOTRIESTERASE_2"/>
    <property type="match status" value="1"/>
</dbReference>
<evidence type="ECO:0000256" key="1">
    <source>
        <dbReference type="ARBA" id="ARBA00022723"/>
    </source>
</evidence>
<keyword evidence="6" id="KW-1185">Reference proteome</keyword>
<comment type="caution">
    <text evidence="4">Lacks conserved residue(s) required for the propagation of feature annotation.</text>
</comment>
<organism evidence="5 6">
    <name type="scientific">Alpinimonas psychrophila</name>
    <dbReference type="NCBI Taxonomy" id="748908"/>
    <lineage>
        <taxon>Bacteria</taxon>
        <taxon>Bacillati</taxon>
        <taxon>Actinomycetota</taxon>
        <taxon>Actinomycetes</taxon>
        <taxon>Micrococcales</taxon>
        <taxon>Microbacteriaceae</taxon>
        <taxon>Alpinimonas</taxon>
    </lineage>
</organism>
<sequence length="308" mass="33574">MTHGHIVTVLGELAPEELGFTLSHDHILVDGWGIRQLYEAILDDEQVALAELVRYREAGGRTICDPTNNGLARNPVALARLSRASGVNIVMGAGWYREMVYPELITSTSTADLAALLVREITGGVGDTGIRPGFIGEIGTERGHIPPAVERVFRAAGRAHVETGVPILTHTTHWGELALEQLNLLAEEGVSPEVVIISHLGDRKGVEHMLPIADRGAWINIDNLAFVQGYAPLQFRIENIVEMCRRGFAERMMLSNDICELGQLATYGGVGYDNVISNVIPLLKEQGVSDADIHQMTVINPSKAFAFR</sequence>
<dbReference type="GO" id="GO:0016787">
    <property type="term" value="F:hydrolase activity"/>
    <property type="evidence" value="ECO:0007669"/>
    <property type="project" value="UniProtKB-KW"/>
</dbReference>
<reference evidence="5 6" key="1">
    <citation type="submission" date="2020-07" db="EMBL/GenBank/DDBJ databases">
        <title>Sequencing the genomes of 1000 actinobacteria strains.</title>
        <authorList>
            <person name="Klenk H.-P."/>
        </authorList>
    </citation>
    <scope>NUCLEOTIDE SEQUENCE [LARGE SCALE GENOMIC DNA]</scope>
    <source>
        <strain evidence="5 6">DSM 23737</strain>
    </source>
</reference>
<dbReference type="RefSeq" id="WP_182484365.1">
    <property type="nucleotide sequence ID" value="NZ_JACGWU010000002.1"/>
</dbReference>
<dbReference type="Gene3D" id="3.20.20.140">
    <property type="entry name" value="Metal-dependent hydrolases"/>
    <property type="match status" value="1"/>
</dbReference>
<dbReference type="PIRSF" id="PIRSF016839">
    <property type="entry name" value="PhP"/>
    <property type="match status" value="1"/>
</dbReference>
<keyword evidence="2" id="KW-0378">Hydrolase</keyword>
<dbReference type="GO" id="GO:0008270">
    <property type="term" value="F:zinc ion binding"/>
    <property type="evidence" value="ECO:0007669"/>
    <property type="project" value="InterPro"/>
</dbReference>